<sequence>EHVAVHEPGEAAADQRADPVDPVASEVAGGDGGAEGARWVHGAAAERAGGEDVGADDEADRDGRDGAERSLLRVRRRGVHRVHQRERDDDLHHDALQLADAGDAVRRDGL</sequence>
<reference evidence="2 3" key="3">
    <citation type="journal article" date="2013" name="Rice">
        <title>Improvement of the Oryza sativa Nipponbare reference genome using next generation sequence and optical map data.</title>
        <authorList>
            <person name="Kawahara Y."/>
            <person name="de la Bastide M."/>
            <person name="Hamilton J.P."/>
            <person name="Kanamori H."/>
            <person name="McCombie W.R."/>
            <person name="Ouyang S."/>
            <person name="Schwartz D.C."/>
            <person name="Tanaka T."/>
            <person name="Wu J."/>
            <person name="Zhou S."/>
            <person name="Childs K.L."/>
            <person name="Davidson R.M."/>
            <person name="Lin H."/>
            <person name="Quesada-Ocampo L."/>
            <person name="Vaillancourt B."/>
            <person name="Sakai H."/>
            <person name="Lee S.S."/>
            <person name="Kim J."/>
            <person name="Numa H."/>
            <person name="Itoh T."/>
            <person name="Buell C.R."/>
            <person name="Matsumoto T."/>
        </authorList>
    </citation>
    <scope>NUCLEOTIDE SEQUENCE [LARGE SCALE GENOMIC DNA]</scope>
    <source>
        <strain evidence="3">cv. Nipponbare</strain>
    </source>
</reference>
<accession>A0A0P0VMI8</accession>
<dbReference type="Gramene" id="Os02t0658150-00">
    <property type="protein sequence ID" value="Os02t0658150-00"/>
    <property type="gene ID" value="Os02g0658150"/>
</dbReference>
<name>A0A0P0VMI8_ORYSJ</name>
<feature type="non-terminal residue" evidence="2">
    <location>
        <position position="110"/>
    </location>
</feature>
<dbReference type="InParanoid" id="A0A0P0VMI8"/>
<reference evidence="3" key="1">
    <citation type="journal article" date="2005" name="Nature">
        <title>The map-based sequence of the rice genome.</title>
        <authorList>
            <consortium name="International rice genome sequencing project (IRGSP)"/>
            <person name="Matsumoto T."/>
            <person name="Wu J."/>
            <person name="Kanamori H."/>
            <person name="Katayose Y."/>
            <person name="Fujisawa M."/>
            <person name="Namiki N."/>
            <person name="Mizuno H."/>
            <person name="Yamamoto K."/>
            <person name="Antonio B.A."/>
            <person name="Baba T."/>
            <person name="Sakata K."/>
            <person name="Nagamura Y."/>
            <person name="Aoki H."/>
            <person name="Arikawa K."/>
            <person name="Arita K."/>
            <person name="Bito T."/>
            <person name="Chiden Y."/>
            <person name="Fujitsuka N."/>
            <person name="Fukunaka R."/>
            <person name="Hamada M."/>
            <person name="Harada C."/>
            <person name="Hayashi A."/>
            <person name="Hijishita S."/>
            <person name="Honda M."/>
            <person name="Hosokawa S."/>
            <person name="Ichikawa Y."/>
            <person name="Idonuma A."/>
            <person name="Iijima M."/>
            <person name="Ikeda M."/>
            <person name="Ikeno M."/>
            <person name="Ito K."/>
            <person name="Ito S."/>
            <person name="Ito T."/>
            <person name="Ito Y."/>
            <person name="Ito Y."/>
            <person name="Iwabuchi A."/>
            <person name="Kamiya K."/>
            <person name="Karasawa W."/>
            <person name="Kurita K."/>
            <person name="Katagiri S."/>
            <person name="Kikuta A."/>
            <person name="Kobayashi H."/>
            <person name="Kobayashi N."/>
            <person name="Machita K."/>
            <person name="Maehara T."/>
            <person name="Masukawa M."/>
            <person name="Mizubayashi T."/>
            <person name="Mukai Y."/>
            <person name="Nagasaki H."/>
            <person name="Nagata Y."/>
            <person name="Naito S."/>
            <person name="Nakashima M."/>
            <person name="Nakama Y."/>
            <person name="Nakamichi Y."/>
            <person name="Nakamura M."/>
            <person name="Meguro A."/>
            <person name="Negishi M."/>
            <person name="Ohta I."/>
            <person name="Ohta T."/>
            <person name="Okamoto M."/>
            <person name="Ono N."/>
            <person name="Saji S."/>
            <person name="Sakaguchi M."/>
            <person name="Sakai K."/>
            <person name="Shibata M."/>
            <person name="Shimokawa T."/>
            <person name="Song J."/>
            <person name="Takazaki Y."/>
            <person name="Terasawa K."/>
            <person name="Tsugane M."/>
            <person name="Tsuji K."/>
            <person name="Ueda S."/>
            <person name="Waki K."/>
            <person name="Yamagata H."/>
            <person name="Yamamoto M."/>
            <person name="Yamamoto S."/>
            <person name="Yamane H."/>
            <person name="Yoshiki S."/>
            <person name="Yoshihara R."/>
            <person name="Yukawa K."/>
            <person name="Zhong H."/>
            <person name="Yano M."/>
            <person name="Yuan Q."/>
            <person name="Ouyang S."/>
            <person name="Liu J."/>
            <person name="Jones K.M."/>
            <person name="Gansberger K."/>
            <person name="Moffat K."/>
            <person name="Hill J."/>
            <person name="Bera J."/>
            <person name="Fadrosh D."/>
            <person name="Jin S."/>
            <person name="Johri S."/>
            <person name="Kim M."/>
            <person name="Overton L."/>
            <person name="Reardon M."/>
            <person name="Tsitrin T."/>
            <person name="Vuong H."/>
            <person name="Weaver B."/>
            <person name="Ciecko A."/>
            <person name="Tallon L."/>
            <person name="Jackson J."/>
            <person name="Pai G."/>
            <person name="Aken S.V."/>
            <person name="Utterback T."/>
            <person name="Reidmuller S."/>
            <person name="Feldblyum T."/>
            <person name="Hsiao J."/>
            <person name="Zismann V."/>
            <person name="Iobst S."/>
            <person name="de Vazeille A.R."/>
            <person name="Buell C.R."/>
            <person name="Ying K."/>
            <person name="Li Y."/>
            <person name="Lu T."/>
            <person name="Huang Y."/>
            <person name="Zhao Q."/>
            <person name="Feng Q."/>
            <person name="Zhang L."/>
            <person name="Zhu J."/>
            <person name="Weng Q."/>
            <person name="Mu J."/>
            <person name="Lu Y."/>
            <person name="Fan D."/>
            <person name="Liu Y."/>
            <person name="Guan J."/>
            <person name="Zhang Y."/>
            <person name="Yu S."/>
            <person name="Liu X."/>
            <person name="Zhang Y."/>
            <person name="Hong G."/>
            <person name="Han B."/>
            <person name="Choisne N."/>
            <person name="Demange N."/>
            <person name="Orjeda G."/>
            <person name="Samain S."/>
            <person name="Cattolico L."/>
            <person name="Pelletier E."/>
            <person name="Couloux A."/>
            <person name="Segurens B."/>
            <person name="Wincker P."/>
            <person name="D'Hont A."/>
            <person name="Scarpelli C."/>
            <person name="Weissenbach J."/>
            <person name="Salanoubat M."/>
            <person name="Quetier F."/>
            <person name="Yu Y."/>
            <person name="Kim H.R."/>
            <person name="Rambo T."/>
            <person name="Currie J."/>
            <person name="Collura K."/>
            <person name="Luo M."/>
            <person name="Yang T."/>
            <person name="Ammiraju J.S.S."/>
            <person name="Engler F."/>
            <person name="Soderlund C."/>
            <person name="Wing R.A."/>
            <person name="Palmer L.E."/>
            <person name="de la Bastide M."/>
            <person name="Spiegel L."/>
            <person name="Nascimento L."/>
            <person name="Zutavern T."/>
            <person name="O'Shaughnessy A."/>
            <person name="Dike S."/>
            <person name="Dedhia N."/>
            <person name="Preston R."/>
            <person name="Balija V."/>
            <person name="McCombie W.R."/>
            <person name="Chow T."/>
            <person name="Chen H."/>
            <person name="Chung M."/>
            <person name="Chen C."/>
            <person name="Shaw J."/>
            <person name="Wu H."/>
            <person name="Hsiao K."/>
            <person name="Chao Y."/>
            <person name="Chu M."/>
            <person name="Cheng C."/>
            <person name="Hour A."/>
            <person name="Lee P."/>
            <person name="Lin S."/>
            <person name="Lin Y."/>
            <person name="Liou J."/>
            <person name="Liu S."/>
            <person name="Hsing Y."/>
            <person name="Raghuvanshi S."/>
            <person name="Mohanty A."/>
            <person name="Bharti A.K."/>
            <person name="Gaur A."/>
            <person name="Gupta V."/>
            <person name="Kumar D."/>
            <person name="Ravi V."/>
            <person name="Vij S."/>
            <person name="Kapur A."/>
            <person name="Khurana P."/>
            <person name="Khurana P."/>
            <person name="Khurana J.P."/>
            <person name="Tyagi A.K."/>
            <person name="Gaikwad K."/>
            <person name="Singh A."/>
            <person name="Dalal V."/>
            <person name="Srivastava S."/>
            <person name="Dixit A."/>
            <person name="Pal A.K."/>
            <person name="Ghazi I.A."/>
            <person name="Yadav M."/>
            <person name="Pandit A."/>
            <person name="Bhargava A."/>
            <person name="Sureshbabu K."/>
            <person name="Batra K."/>
            <person name="Sharma T.R."/>
            <person name="Mohapatra T."/>
            <person name="Singh N.K."/>
            <person name="Messing J."/>
            <person name="Nelson A.B."/>
            <person name="Fuks G."/>
            <person name="Kavchok S."/>
            <person name="Keizer G."/>
            <person name="Linton E."/>
            <person name="Llaca V."/>
            <person name="Song R."/>
            <person name="Tanyolac B."/>
            <person name="Young S."/>
            <person name="Ho-Il K."/>
            <person name="Hahn J.H."/>
            <person name="Sangsakoo G."/>
            <person name="Vanavichit A."/>
            <person name="de Mattos Luiz.A.T."/>
            <person name="Zimmer P.D."/>
            <person name="Malone G."/>
            <person name="Dellagostin O."/>
            <person name="de Oliveira A.C."/>
            <person name="Bevan M."/>
            <person name="Bancroft I."/>
            <person name="Minx P."/>
            <person name="Cordum H."/>
            <person name="Wilson R."/>
            <person name="Cheng Z."/>
            <person name="Jin W."/>
            <person name="Jiang J."/>
            <person name="Leong S.A."/>
            <person name="Iwama H."/>
            <person name="Gojobori T."/>
            <person name="Itoh T."/>
            <person name="Niimura Y."/>
            <person name="Fujii Y."/>
            <person name="Habara T."/>
            <person name="Sakai H."/>
            <person name="Sato Y."/>
            <person name="Wilson G."/>
            <person name="Kumar K."/>
            <person name="McCouch S."/>
            <person name="Juretic N."/>
            <person name="Hoen D."/>
            <person name="Wright S."/>
            <person name="Bruskiewich R."/>
            <person name="Bureau T."/>
            <person name="Miyao A."/>
            <person name="Hirochika H."/>
            <person name="Nishikawa T."/>
            <person name="Kadowaki K."/>
            <person name="Sugiura M."/>
            <person name="Burr B."/>
            <person name="Sasaki T."/>
        </authorList>
    </citation>
    <scope>NUCLEOTIDE SEQUENCE [LARGE SCALE GENOMIC DNA]</scope>
    <source>
        <strain evidence="3">cv. Nipponbare</strain>
    </source>
</reference>
<feature type="compositionally biased region" description="Basic and acidic residues" evidence="1">
    <location>
        <begin position="1"/>
        <end position="19"/>
    </location>
</feature>
<evidence type="ECO:0000313" key="3">
    <source>
        <dbReference type="Proteomes" id="UP000059680"/>
    </source>
</evidence>
<feature type="non-terminal residue" evidence="2">
    <location>
        <position position="1"/>
    </location>
</feature>
<protein>
    <submittedName>
        <fullName evidence="2">Os02g0658150 protein</fullName>
    </submittedName>
</protein>
<dbReference type="FunCoup" id="A0A0P0VMI8">
    <property type="interactions" value="76"/>
</dbReference>
<evidence type="ECO:0000313" key="2">
    <source>
        <dbReference type="EMBL" id="BAS80117.1"/>
    </source>
</evidence>
<dbReference type="PaxDb" id="39947-A0A0P0VMI8"/>
<reference evidence="2 3" key="2">
    <citation type="journal article" date="2013" name="Plant Cell Physiol.">
        <title>Rice Annotation Project Database (RAP-DB): an integrative and interactive database for rice genomics.</title>
        <authorList>
            <person name="Sakai H."/>
            <person name="Lee S.S."/>
            <person name="Tanaka T."/>
            <person name="Numa H."/>
            <person name="Kim J."/>
            <person name="Kawahara Y."/>
            <person name="Wakimoto H."/>
            <person name="Yang C.C."/>
            <person name="Iwamoto M."/>
            <person name="Abe T."/>
            <person name="Yamada Y."/>
            <person name="Muto A."/>
            <person name="Inokuchi H."/>
            <person name="Ikemura T."/>
            <person name="Matsumoto T."/>
            <person name="Sasaki T."/>
            <person name="Itoh T."/>
        </authorList>
    </citation>
    <scope>NUCLEOTIDE SEQUENCE [LARGE SCALE GENOMIC DNA]</scope>
    <source>
        <strain evidence="3">cv. Nipponbare</strain>
    </source>
</reference>
<dbReference type="eggNOG" id="ENOG502R5Q3">
    <property type="taxonomic scope" value="Eukaryota"/>
</dbReference>
<dbReference type="Proteomes" id="UP000059680">
    <property type="component" value="Chromosome 2"/>
</dbReference>
<feature type="region of interest" description="Disordered" evidence="1">
    <location>
        <begin position="1"/>
        <end position="69"/>
    </location>
</feature>
<proteinExistence type="predicted"/>
<organism evidence="2 3">
    <name type="scientific">Oryza sativa subsp. japonica</name>
    <name type="common">Rice</name>
    <dbReference type="NCBI Taxonomy" id="39947"/>
    <lineage>
        <taxon>Eukaryota</taxon>
        <taxon>Viridiplantae</taxon>
        <taxon>Streptophyta</taxon>
        <taxon>Embryophyta</taxon>
        <taxon>Tracheophyta</taxon>
        <taxon>Spermatophyta</taxon>
        <taxon>Magnoliopsida</taxon>
        <taxon>Liliopsida</taxon>
        <taxon>Poales</taxon>
        <taxon>Poaceae</taxon>
        <taxon>BOP clade</taxon>
        <taxon>Oryzoideae</taxon>
        <taxon>Oryzeae</taxon>
        <taxon>Oryzinae</taxon>
        <taxon>Oryza</taxon>
        <taxon>Oryza sativa</taxon>
    </lineage>
</organism>
<evidence type="ECO:0000256" key="1">
    <source>
        <dbReference type="SAM" id="MobiDB-lite"/>
    </source>
</evidence>
<dbReference type="EMBL" id="AP014958">
    <property type="protein sequence ID" value="BAS80117.1"/>
    <property type="molecule type" value="Genomic_DNA"/>
</dbReference>
<keyword evidence="3" id="KW-1185">Reference proteome</keyword>
<dbReference type="AlphaFoldDB" id="A0A0P0VMI8"/>
<gene>
    <name evidence="2" type="ordered locus">Os02g0658150</name>
    <name evidence="2" type="ORF">OSNPB_020658150</name>
</gene>